<dbReference type="InterPro" id="IPR000073">
    <property type="entry name" value="AB_hydrolase_1"/>
</dbReference>
<dbReference type="SUPFAM" id="SSF53474">
    <property type="entry name" value="alpha/beta-Hydrolases"/>
    <property type="match status" value="1"/>
</dbReference>
<protein>
    <submittedName>
        <fullName evidence="2">Pimeloyl-ACP methyl ester carboxylesterase</fullName>
    </submittedName>
</protein>
<gene>
    <name evidence="2" type="ORF">HDA43_000687</name>
</gene>
<dbReference type="PRINTS" id="PR00412">
    <property type="entry name" value="EPOXHYDRLASE"/>
</dbReference>
<keyword evidence="3" id="KW-1185">Reference proteome</keyword>
<dbReference type="EMBL" id="JACCCO010000001">
    <property type="protein sequence ID" value="NYF38528.1"/>
    <property type="molecule type" value="Genomic_DNA"/>
</dbReference>
<evidence type="ECO:0000259" key="1">
    <source>
        <dbReference type="Pfam" id="PF00561"/>
    </source>
</evidence>
<feature type="domain" description="AB hydrolase-1" evidence="1">
    <location>
        <begin position="29"/>
        <end position="271"/>
    </location>
</feature>
<organism evidence="2 3">
    <name type="scientific">Streptosporangium sandarakinum</name>
    <dbReference type="NCBI Taxonomy" id="1260955"/>
    <lineage>
        <taxon>Bacteria</taxon>
        <taxon>Bacillati</taxon>
        <taxon>Actinomycetota</taxon>
        <taxon>Actinomycetes</taxon>
        <taxon>Streptosporangiales</taxon>
        <taxon>Streptosporangiaceae</taxon>
        <taxon>Streptosporangium</taxon>
    </lineage>
</organism>
<dbReference type="Proteomes" id="UP000576393">
    <property type="component" value="Unassembled WGS sequence"/>
</dbReference>
<reference evidence="2 3" key="1">
    <citation type="submission" date="2020-07" db="EMBL/GenBank/DDBJ databases">
        <title>Sequencing the genomes of 1000 actinobacteria strains.</title>
        <authorList>
            <person name="Klenk H.-P."/>
        </authorList>
    </citation>
    <scope>NUCLEOTIDE SEQUENCE [LARGE SCALE GENOMIC DNA]</scope>
    <source>
        <strain evidence="2 3">DSM 45763</strain>
    </source>
</reference>
<accession>A0A852USE6</accession>
<evidence type="ECO:0000313" key="2">
    <source>
        <dbReference type="EMBL" id="NYF38528.1"/>
    </source>
</evidence>
<dbReference type="GO" id="GO:0003824">
    <property type="term" value="F:catalytic activity"/>
    <property type="evidence" value="ECO:0007669"/>
    <property type="project" value="InterPro"/>
</dbReference>
<dbReference type="Pfam" id="PF00561">
    <property type="entry name" value="Abhydrolase_1"/>
    <property type="match status" value="1"/>
</dbReference>
<dbReference type="InterPro" id="IPR000639">
    <property type="entry name" value="Epox_hydrolase-like"/>
</dbReference>
<proteinExistence type="predicted"/>
<dbReference type="InterPro" id="IPR050266">
    <property type="entry name" value="AB_hydrolase_sf"/>
</dbReference>
<name>A0A852USE6_9ACTN</name>
<dbReference type="GO" id="GO:0016020">
    <property type="term" value="C:membrane"/>
    <property type="evidence" value="ECO:0007669"/>
    <property type="project" value="TreeGrafter"/>
</dbReference>
<dbReference type="PANTHER" id="PTHR43798:SF33">
    <property type="entry name" value="HYDROLASE, PUTATIVE (AFU_ORTHOLOGUE AFUA_2G14860)-RELATED"/>
    <property type="match status" value="1"/>
</dbReference>
<dbReference type="PRINTS" id="PR00111">
    <property type="entry name" value="ABHYDROLASE"/>
</dbReference>
<dbReference type="Gene3D" id="3.40.50.1820">
    <property type="entry name" value="alpha/beta hydrolase"/>
    <property type="match status" value="1"/>
</dbReference>
<dbReference type="InterPro" id="IPR029058">
    <property type="entry name" value="AB_hydrolase_fold"/>
</dbReference>
<sequence length="284" mass="30571">MFTESLVAVSAEPAVELFTARTPGPADRTLLVIHGGPDWDHTYLREPLSALAGRHRVVLPDLRGCGRSTRGLADGHYTPDAVVGDLVALLDALDCPRADVLGFSYGGLLAQRLALAVPGRVRKLVVASSSVPPVPPDAFAGWREREERLAAEADVWSDPALSGPDLTRAAAVASAATDVWRPEALPGYLRRLAKVRFSAEWMRPWRAGVLPSARPEDAARRLRDLGVPTLLLHGRQDMTFPAALAEEAATVMPDAHAVVIEEAGHMAHVDQPDRWLDALSGFLS</sequence>
<evidence type="ECO:0000313" key="3">
    <source>
        <dbReference type="Proteomes" id="UP000576393"/>
    </source>
</evidence>
<dbReference type="PANTHER" id="PTHR43798">
    <property type="entry name" value="MONOACYLGLYCEROL LIPASE"/>
    <property type="match status" value="1"/>
</dbReference>
<dbReference type="RefSeq" id="WP_179818259.1">
    <property type="nucleotide sequence ID" value="NZ_JACCCO010000001.1"/>
</dbReference>
<comment type="caution">
    <text evidence="2">The sequence shown here is derived from an EMBL/GenBank/DDBJ whole genome shotgun (WGS) entry which is preliminary data.</text>
</comment>
<dbReference type="AlphaFoldDB" id="A0A852USE6"/>